<dbReference type="AlphaFoldDB" id="A0A653EQ77"/>
<gene>
    <name evidence="3" type="ORF">BIN_B_02789</name>
</gene>
<feature type="compositionally biased region" description="Polar residues" evidence="1">
    <location>
        <begin position="1"/>
        <end position="24"/>
    </location>
</feature>
<accession>A0A653EQ77</accession>
<sequence length="510" mass="55584">MPSIESSAADSTSLYGSASDTSHPPSGPGSAGASVDGRSRAPEAARPQGGRATAVGRTATEAPGLNRASAGGLVICAENVRESVGDGIATGELRAIDALGLRFPSPEMVSAAAALFEPAPPWAHGPGRRGVEPESGRFRISIGPGVVRLGWMNPVRAEKTAERAHGHHERDVDDAKLRVRADLAAGHDHRAVVSLTRRSPTPSDQRSSGGVITEWSRKSRSSMCRTFAELDYSPLVESGRAPAMVTLTYPGDWEVVAPDGTSVKRHMVLWRKRFQREYGEPARYIWKLEFQRRGAPHIHLWMAPPISPGRSGRSFAQWLSETWAQVVDHPDAEQKARNRLAGTAIDVRNGLKACDPKRLAIYFTKHSSPNTHGDKEYQHVVPELWREPGRGPGRFWGVYGLKKAISVVEVGQDAYLAARRIVRRWSRNQAAYSDSASRFPTAVVPRTATRLVPRVDRETGVMVHRRVRRRRTLCSQGGLAGGYALVNDGPRFAAQLARAIFLNTYGGLST</sequence>
<evidence type="ECO:0000256" key="1">
    <source>
        <dbReference type="SAM" id="MobiDB-lite"/>
    </source>
</evidence>
<name>A0A653EQ77_9MYCO</name>
<feature type="domain" description="Replication-associated protein ORF2/G2P" evidence="2">
    <location>
        <begin position="243"/>
        <end position="311"/>
    </location>
</feature>
<protein>
    <recommendedName>
        <fullName evidence="2">Replication-associated protein ORF2/G2P domain-containing protein</fullName>
    </recommendedName>
</protein>
<dbReference type="EMBL" id="LR589089">
    <property type="protein sequence ID" value="VTO99000.1"/>
    <property type="molecule type" value="Genomic_DNA"/>
</dbReference>
<feature type="compositionally biased region" description="Polar residues" evidence="1">
    <location>
        <begin position="196"/>
        <end position="210"/>
    </location>
</feature>
<evidence type="ECO:0000259" key="2">
    <source>
        <dbReference type="Pfam" id="PF23343"/>
    </source>
</evidence>
<dbReference type="Pfam" id="PF23343">
    <property type="entry name" value="REP_ORF2-G2P"/>
    <property type="match status" value="1"/>
</dbReference>
<feature type="region of interest" description="Disordered" evidence="1">
    <location>
        <begin position="195"/>
        <end position="214"/>
    </location>
</feature>
<feature type="region of interest" description="Disordered" evidence="1">
    <location>
        <begin position="1"/>
        <end position="64"/>
    </location>
</feature>
<reference evidence="3" key="1">
    <citation type="submission" date="2019-05" db="EMBL/GenBank/DDBJ databases">
        <authorList>
            <person name="Naeem R."/>
            <person name="Antony C."/>
            <person name="Guan Q."/>
        </authorList>
    </citation>
    <scope>NUCLEOTIDE SEQUENCE</scope>
    <source>
        <strain evidence="3">2</strain>
    </source>
</reference>
<evidence type="ECO:0000313" key="3">
    <source>
        <dbReference type="EMBL" id="VTO99000.1"/>
    </source>
</evidence>
<organism evidence="3">
    <name type="scientific">Mycobacterium riyadhense</name>
    <dbReference type="NCBI Taxonomy" id="486698"/>
    <lineage>
        <taxon>Bacteria</taxon>
        <taxon>Bacillati</taxon>
        <taxon>Actinomycetota</taxon>
        <taxon>Actinomycetes</taxon>
        <taxon>Mycobacteriales</taxon>
        <taxon>Mycobacteriaceae</taxon>
        <taxon>Mycobacterium</taxon>
    </lineage>
</organism>
<proteinExistence type="predicted"/>
<dbReference type="InterPro" id="IPR056906">
    <property type="entry name" value="ORF2/G2P_dom"/>
</dbReference>
<dbReference type="RefSeq" id="WP_204801742.1">
    <property type="nucleotide sequence ID" value="NZ_CAJMWM010000001.1"/>
</dbReference>